<feature type="binding site" evidence="8">
    <location>
        <begin position="208"/>
        <end position="209"/>
    </location>
    <ligand>
        <name>sn-glycerol 1-phosphate</name>
        <dbReference type="ChEBI" id="CHEBI:57685"/>
    </ligand>
</feature>
<gene>
    <name evidence="9" type="ORF">Q5H92_20040</name>
</gene>
<dbReference type="HAMAP" id="MF_00112">
    <property type="entry name" value="GGGP_HepGP_synthase"/>
    <property type="match status" value="1"/>
</dbReference>
<comment type="catalytic activity">
    <reaction evidence="8">
        <text>sn-glycerol 1-phosphate + (2E,6E,10E)-geranylgeranyl diphosphate = sn-3-O-(geranylgeranyl)glycerol 1-phosphate + diphosphate</text>
        <dbReference type="Rhea" id="RHEA:23404"/>
        <dbReference type="ChEBI" id="CHEBI:33019"/>
        <dbReference type="ChEBI" id="CHEBI:57677"/>
        <dbReference type="ChEBI" id="CHEBI:57685"/>
        <dbReference type="ChEBI" id="CHEBI:58756"/>
        <dbReference type="EC" id="2.5.1.41"/>
    </reaction>
</comment>
<comment type="similarity">
    <text evidence="8">Belongs to the GGGP/HepGP synthase family. Group II subfamily.</text>
</comment>
<evidence type="ECO:0000313" key="10">
    <source>
        <dbReference type="Proteomes" id="UP001167796"/>
    </source>
</evidence>
<dbReference type="Gene3D" id="3.20.20.390">
    <property type="entry name" value="FMN-linked oxidoreductases"/>
    <property type="match status" value="1"/>
</dbReference>
<organism evidence="9 10">
    <name type="scientific">Hymenobacter mellowenesis</name>
    <dbReference type="NCBI Taxonomy" id="3063995"/>
    <lineage>
        <taxon>Bacteria</taxon>
        <taxon>Pseudomonadati</taxon>
        <taxon>Bacteroidota</taxon>
        <taxon>Cytophagia</taxon>
        <taxon>Cytophagales</taxon>
        <taxon>Hymenobacteraceae</taxon>
        <taxon>Hymenobacter</taxon>
    </lineage>
</organism>
<evidence type="ECO:0000256" key="1">
    <source>
        <dbReference type="ARBA" id="ARBA00022516"/>
    </source>
</evidence>
<feature type="binding site" evidence="8">
    <location>
        <position position="57"/>
    </location>
    <ligand>
        <name>Mg(2+)</name>
        <dbReference type="ChEBI" id="CHEBI:18420"/>
    </ligand>
</feature>
<keyword evidence="4 8" id="KW-0460">Magnesium</keyword>
<keyword evidence="5 8" id="KW-0443">Lipid metabolism</keyword>
<feature type="binding site" evidence="8">
    <location>
        <position position="28"/>
    </location>
    <ligand>
        <name>Mg(2+)</name>
        <dbReference type="ChEBI" id="CHEBI:18420"/>
    </ligand>
</feature>
<keyword evidence="6 8" id="KW-0594">Phospholipid biosynthesis</keyword>
<keyword evidence="2 8" id="KW-0808">Transferase</keyword>
<dbReference type="RefSeq" id="WP_305013335.1">
    <property type="nucleotide sequence ID" value="NZ_JAUQSX010000012.1"/>
</dbReference>
<dbReference type="NCBIfam" id="TIGR01768">
    <property type="entry name" value="GGGP-family"/>
    <property type="match status" value="1"/>
</dbReference>
<dbReference type="EMBL" id="JAUQSX010000012">
    <property type="protein sequence ID" value="MDO7848667.1"/>
    <property type="molecule type" value="Genomic_DNA"/>
</dbReference>
<evidence type="ECO:0000256" key="6">
    <source>
        <dbReference type="ARBA" id="ARBA00023209"/>
    </source>
</evidence>
<accession>A0ABT9AFK7</accession>
<evidence type="ECO:0000256" key="7">
    <source>
        <dbReference type="ARBA" id="ARBA00023264"/>
    </source>
</evidence>
<evidence type="ECO:0000256" key="2">
    <source>
        <dbReference type="ARBA" id="ARBA00022679"/>
    </source>
</evidence>
<dbReference type="InterPro" id="IPR038597">
    <property type="entry name" value="GGGP/HepGP_synthase_sf"/>
</dbReference>
<feature type="binding site" evidence="8">
    <location>
        <begin position="230"/>
        <end position="231"/>
    </location>
    <ligand>
        <name>sn-glycerol 1-phosphate</name>
        <dbReference type="ChEBI" id="CHEBI:57685"/>
    </ligand>
</feature>
<comment type="caution">
    <text evidence="8">Lacks conserved residue(s) required for the propagation of feature annotation.</text>
</comment>
<evidence type="ECO:0000256" key="5">
    <source>
        <dbReference type="ARBA" id="ARBA00023098"/>
    </source>
</evidence>
<dbReference type="InterPro" id="IPR008205">
    <property type="entry name" value="GGGP_HepGP_synthase"/>
</dbReference>
<evidence type="ECO:0000256" key="3">
    <source>
        <dbReference type="ARBA" id="ARBA00022723"/>
    </source>
</evidence>
<comment type="cofactor">
    <cofactor evidence="8">
        <name>Mg(2+)</name>
        <dbReference type="ChEBI" id="CHEBI:18420"/>
    </cofactor>
</comment>
<keyword evidence="3 8" id="KW-0479">Metal-binding</keyword>
<keyword evidence="7 8" id="KW-1208">Phospholipid metabolism</keyword>
<name>A0ABT9AFK7_9BACT</name>
<dbReference type="Proteomes" id="UP001167796">
    <property type="component" value="Unassembled WGS sequence"/>
</dbReference>
<sequence>MRPPTPSLYDALRTRRQHGHKALAVLLDPDNLNETSLLHLLRLSEVHPVDYFFVGGSLVLSAHQAALIALIKAHSSVPVLLFPSHSMHLDGPADGVLLLSLISGRNPDFLIGQHVVAAPRLRASGLQLLPTGYMLVDSGRQTTASYMSGTTPLPADKPGIAACTALAGEQLGLKLMYLDGGSGAQNPVSAAMIRAVSEVVEAPIIVGGGLNTGEKVYAALAAGADVVVVGNHIETNPEFLGEVASVVASFNEVAHSQPLGRVLE</sequence>
<keyword evidence="10" id="KW-1185">Reference proteome</keyword>
<evidence type="ECO:0000313" key="9">
    <source>
        <dbReference type="EMBL" id="MDO7848667.1"/>
    </source>
</evidence>
<proteinExistence type="inferred from homology"/>
<dbReference type="EC" id="2.5.1.41" evidence="8"/>
<comment type="function">
    <text evidence="8">Prenyltransferase that catalyzes the transfer of the geranylgeranyl moiety of geranylgeranyl diphosphate (GGPP) to the C3 hydroxyl of sn-glycerol-1-phosphate (G1P).</text>
</comment>
<keyword evidence="1 8" id="KW-0444">Lipid biosynthesis</keyword>
<reference evidence="9" key="1">
    <citation type="submission" date="2023-07" db="EMBL/GenBank/DDBJ databases">
        <authorList>
            <person name="Kim M.K."/>
        </authorList>
    </citation>
    <scope>NUCLEOTIDE SEQUENCE</scope>
    <source>
        <strain evidence="9">M29</strain>
    </source>
</reference>
<dbReference type="SUPFAM" id="SSF51395">
    <property type="entry name" value="FMN-linked oxidoreductases"/>
    <property type="match status" value="1"/>
</dbReference>
<comment type="caution">
    <text evidence="9">The sequence shown here is derived from an EMBL/GenBank/DDBJ whole genome shotgun (WGS) entry which is preliminary data.</text>
</comment>
<evidence type="ECO:0000256" key="4">
    <source>
        <dbReference type="ARBA" id="ARBA00022842"/>
    </source>
</evidence>
<evidence type="ECO:0000256" key="8">
    <source>
        <dbReference type="HAMAP-Rule" id="MF_00112"/>
    </source>
</evidence>
<feature type="binding site" evidence="8">
    <location>
        <begin position="177"/>
        <end position="183"/>
    </location>
    <ligand>
        <name>sn-glycerol 1-phosphate</name>
        <dbReference type="ChEBI" id="CHEBI:57685"/>
    </ligand>
</feature>
<protein>
    <recommendedName>
        <fullName evidence="8">Geranylgeranylglyceryl phosphate synthase</fullName>
        <shortName evidence="8">GGGP synthase</shortName>
        <shortName evidence="8">GGGPS</shortName>
        <ecNumber evidence="8">2.5.1.41</ecNumber>
    </recommendedName>
    <alternativeName>
        <fullName evidence="8">(S)-3-O-geranylgeranylglyceryl phosphate synthase</fullName>
    </alternativeName>
    <alternativeName>
        <fullName evidence="8">Phosphoglycerol geranylgeranyltransferase</fullName>
    </alternativeName>
</protein>
<dbReference type="Pfam" id="PF01884">
    <property type="entry name" value="PcrB"/>
    <property type="match status" value="1"/>
</dbReference>